<dbReference type="AlphaFoldDB" id="A0A1B6DDM5"/>
<organism evidence="10">
    <name type="scientific">Clastoptera arizonana</name>
    <name type="common">Arizona spittle bug</name>
    <dbReference type="NCBI Taxonomy" id="38151"/>
    <lineage>
        <taxon>Eukaryota</taxon>
        <taxon>Metazoa</taxon>
        <taxon>Ecdysozoa</taxon>
        <taxon>Arthropoda</taxon>
        <taxon>Hexapoda</taxon>
        <taxon>Insecta</taxon>
        <taxon>Pterygota</taxon>
        <taxon>Neoptera</taxon>
        <taxon>Paraneoptera</taxon>
        <taxon>Hemiptera</taxon>
        <taxon>Auchenorrhyncha</taxon>
        <taxon>Cercopoidea</taxon>
        <taxon>Clastopteridae</taxon>
        <taxon>Clastoptera</taxon>
    </lineage>
</organism>
<dbReference type="InterPro" id="IPR000917">
    <property type="entry name" value="Sulfatase_N"/>
</dbReference>
<dbReference type="PANTHER" id="PTHR10342:SF273">
    <property type="entry name" value="RE14504P"/>
    <property type="match status" value="1"/>
</dbReference>
<evidence type="ECO:0000313" key="10">
    <source>
        <dbReference type="EMBL" id="JAS23779.1"/>
    </source>
</evidence>
<dbReference type="EMBL" id="GEDC01013519">
    <property type="protein sequence ID" value="JAS23779.1"/>
    <property type="molecule type" value="Transcribed_RNA"/>
</dbReference>
<reference evidence="10" key="1">
    <citation type="submission" date="2015-12" db="EMBL/GenBank/DDBJ databases">
        <title>De novo transcriptome assembly of four potential Pierce s Disease insect vectors from Arizona vineyards.</title>
        <authorList>
            <person name="Tassone E.E."/>
        </authorList>
    </citation>
    <scope>NUCLEOTIDE SEQUENCE</scope>
</reference>
<dbReference type="CDD" id="cd16029">
    <property type="entry name" value="4-S"/>
    <property type="match status" value="1"/>
</dbReference>
<feature type="signal peptide" evidence="7">
    <location>
        <begin position="1"/>
        <end position="18"/>
    </location>
</feature>
<name>A0A1B6DDM5_9HEMI</name>
<dbReference type="InterPro" id="IPR017850">
    <property type="entry name" value="Alkaline_phosphatase_core_sf"/>
</dbReference>
<keyword evidence="7" id="KW-0732">Signal</keyword>
<keyword evidence="5" id="KW-0106">Calcium</keyword>
<dbReference type="GO" id="GO:0046872">
    <property type="term" value="F:metal ion binding"/>
    <property type="evidence" value="ECO:0007669"/>
    <property type="project" value="UniProtKB-KW"/>
</dbReference>
<evidence type="ECO:0000256" key="7">
    <source>
        <dbReference type="SAM" id="SignalP"/>
    </source>
</evidence>
<evidence type="ECO:0000256" key="6">
    <source>
        <dbReference type="ARBA" id="ARBA00023180"/>
    </source>
</evidence>
<sequence>MKLLYLLVLVQVLAVQEAVRSRPNIIFILADDLGWNDVGFHGSNQIPTPNIDSLAFSGTILNNYYSQPLCSPSRSALMTGNHPIHTGMQRYVINAPEPWGLPLEEKLLPEYLRDLGYINRAVGKWHLGFFKKEYTPLYRGFHSHFGYWLGHKDYYSHLAGEGGYQGYDFRRNMESTWTVFGDYTTDLFTEEAEEIILSHDTDFPLFLYIAHLATHAPLQAPYKVVKSFTHIEDKKRRIFAGMVTKMDESVGRVVAALDRKGILNNSIIVFTSDNGGATHGYDGNVASNWPLRGGKDTLWEGGVRVPAVIWSPLLAKAPAIHEGLMSVMDWLPTLITAVNGTFINKCCVDGYNQWEAINQEKRPPYHHLLHNIDSRRYAMRNGHWKIISGTSYNERFDGWYGKLSSDQQYDMYAIVNSQVTDAVKHTTRPLPDKNHIIGTRNYALTRCAGTDKTSPPCRLKISPCLFNITADPCEQNNLADQHPQILKKLLKLLHLYHPVEPRNKGPDAASRPVYWNYTWTHWKDYPPPRLLDSNYEYIDYTLN</sequence>
<dbReference type="EMBL" id="GEDC01015919">
    <property type="protein sequence ID" value="JAS21379.1"/>
    <property type="molecule type" value="Transcribed_RNA"/>
</dbReference>
<evidence type="ECO:0000256" key="2">
    <source>
        <dbReference type="ARBA" id="ARBA00008779"/>
    </source>
</evidence>
<dbReference type="Pfam" id="PF00884">
    <property type="entry name" value="Sulfatase"/>
    <property type="match status" value="1"/>
</dbReference>
<dbReference type="PROSITE" id="PS00523">
    <property type="entry name" value="SULFATASE_1"/>
    <property type="match status" value="1"/>
</dbReference>
<dbReference type="Gene3D" id="3.40.720.10">
    <property type="entry name" value="Alkaline Phosphatase, subunit A"/>
    <property type="match status" value="1"/>
</dbReference>
<evidence type="ECO:0000256" key="1">
    <source>
        <dbReference type="ARBA" id="ARBA00001913"/>
    </source>
</evidence>
<gene>
    <name evidence="10" type="ORF">g.21571</name>
    <name evidence="9" type="ORF">g.21577</name>
</gene>
<dbReference type="InterPro" id="IPR047115">
    <property type="entry name" value="ARSB"/>
</dbReference>
<evidence type="ECO:0000256" key="3">
    <source>
        <dbReference type="ARBA" id="ARBA00022723"/>
    </source>
</evidence>
<comment type="cofactor">
    <cofactor evidence="1">
        <name>Ca(2+)</name>
        <dbReference type="ChEBI" id="CHEBI:29108"/>
    </cofactor>
</comment>
<dbReference type="Gene3D" id="3.30.1120.10">
    <property type="match status" value="1"/>
</dbReference>
<evidence type="ECO:0000259" key="8">
    <source>
        <dbReference type="Pfam" id="PF00884"/>
    </source>
</evidence>
<keyword evidence="6" id="KW-0325">Glycoprotein</keyword>
<dbReference type="SUPFAM" id="SSF53649">
    <property type="entry name" value="Alkaline phosphatase-like"/>
    <property type="match status" value="1"/>
</dbReference>
<protein>
    <recommendedName>
        <fullName evidence="8">Sulfatase N-terminal domain-containing protein</fullName>
    </recommendedName>
</protein>
<comment type="similarity">
    <text evidence="2">Belongs to the sulfatase family.</text>
</comment>
<evidence type="ECO:0000313" key="9">
    <source>
        <dbReference type="EMBL" id="JAS21379.1"/>
    </source>
</evidence>
<keyword evidence="4" id="KW-0378">Hydrolase</keyword>
<accession>A0A1B6DDM5</accession>
<evidence type="ECO:0000256" key="5">
    <source>
        <dbReference type="ARBA" id="ARBA00022837"/>
    </source>
</evidence>
<keyword evidence="3" id="KW-0479">Metal-binding</keyword>
<dbReference type="InterPro" id="IPR024607">
    <property type="entry name" value="Sulfatase_CS"/>
</dbReference>
<dbReference type="PANTHER" id="PTHR10342">
    <property type="entry name" value="ARYLSULFATASE"/>
    <property type="match status" value="1"/>
</dbReference>
<feature type="domain" description="Sulfatase N-terminal" evidence="8">
    <location>
        <begin position="23"/>
        <end position="338"/>
    </location>
</feature>
<dbReference type="GO" id="GO:0008484">
    <property type="term" value="F:sulfuric ester hydrolase activity"/>
    <property type="evidence" value="ECO:0007669"/>
    <property type="project" value="InterPro"/>
</dbReference>
<feature type="chain" id="PRO_5008581177" description="Sulfatase N-terminal domain-containing protein" evidence="7">
    <location>
        <begin position="19"/>
        <end position="543"/>
    </location>
</feature>
<proteinExistence type="inferred from homology"/>
<evidence type="ECO:0000256" key="4">
    <source>
        <dbReference type="ARBA" id="ARBA00022801"/>
    </source>
</evidence>